<evidence type="ECO:0000313" key="3">
    <source>
        <dbReference type="EMBL" id="PWA37286.1"/>
    </source>
</evidence>
<evidence type="ECO:0000313" key="4">
    <source>
        <dbReference type="Proteomes" id="UP000245207"/>
    </source>
</evidence>
<dbReference type="STRING" id="35608.A0A2U1KKH6"/>
<accession>A0A2U1KKH6</accession>
<dbReference type="AlphaFoldDB" id="A0A2U1KKH6"/>
<keyword evidence="1" id="KW-0175">Coiled coil</keyword>
<evidence type="ECO:0000256" key="1">
    <source>
        <dbReference type="SAM" id="Coils"/>
    </source>
</evidence>
<sequence>MGSEAKTTSDQSPETPSPAATDLITELKTCFSSIDFQNVAKLLMNREQDLLNKTHVLENEKDEILKENKKLKGLVKKKDAKIESLEKENDGLKEELKKKQTEIGNYEKVHLDYGVRVLSLEKINKELLALEIKKPKNVVVAAPPPGFEEILDPKPKKEKDSKVSREGTQDHKKDNYDEKIPTRTSHLKSPFCDSSSSDSDNEKDKISAKMDLPKDRWETREDMVKEFGKDDQLCLNAICALHKQDSSQKRVVLVRLFDASRISYLSRKKTVSELSLFDLKQCRQFAMDYSDKLFDIYKEKSDTFFPAL</sequence>
<proteinExistence type="predicted"/>
<protein>
    <submittedName>
        <fullName evidence="3">Uncharacterized protein</fullName>
    </submittedName>
</protein>
<dbReference type="PANTHER" id="PTHR34380">
    <property type="entry name" value="BNAA03G12380D PROTEIN"/>
    <property type="match status" value="1"/>
</dbReference>
<feature type="region of interest" description="Disordered" evidence="2">
    <location>
        <begin position="142"/>
        <end position="209"/>
    </location>
</feature>
<feature type="compositionally biased region" description="Basic and acidic residues" evidence="2">
    <location>
        <begin position="151"/>
        <end position="181"/>
    </location>
</feature>
<evidence type="ECO:0000256" key="2">
    <source>
        <dbReference type="SAM" id="MobiDB-lite"/>
    </source>
</evidence>
<keyword evidence="4" id="KW-1185">Reference proteome</keyword>
<feature type="region of interest" description="Disordered" evidence="2">
    <location>
        <begin position="1"/>
        <end position="20"/>
    </location>
</feature>
<dbReference type="EMBL" id="PKPP01016999">
    <property type="protein sequence ID" value="PWA37286.1"/>
    <property type="molecule type" value="Genomic_DNA"/>
</dbReference>
<reference evidence="3 4" key="1">
    <citation type="journal article" date="2018" name="Mol. Plant">
        <title>The genome of Artemisia annua provides insight into the evolution of Asteraceae family and artemisinin biosynthesis.</title>
        <authorList>
            <person name="Shen Q."/>
            <person name="Zhang L."/>
            <person name="Liao Z."/>
            <person name="Wang S."/>
            <person name="Yan T."/>
            <person name="Shi P."/>
            <person name="Liu M."/>
            <person name="Fu X."/>
            <person name="Pan Q."/>
            <person name="Wang Y."/>
            <person name="Lv Z."/>
            <person name="Lu X."/>
            <person name="Zhang F."/>
            <person name="Jiang W."/>
            <person name="Ma Y."/>
            <person name="Chen M."/>
            <person name="Hao X."/>
            <person name="Li L."/>
            <person name="Tang Y."/>
            <person name="Lv G."/>
            <person name="Zhou Y."/>
            <person name="Sun X."/>
            <person name="Brodelius P.E."/>
            <person name="Rose J.K.C."/>
            <person name="Tang K."/>
        </authorList>
    </citation>
    <scope>NUCLEOTIDE SEQUENCE [LARGE SCALE GENOMIC DNA]</scope>
    <source>
        <strain evidence="4">cv. Huhao1</strain>
        <tissue evidence="3">Leaf</tissue>
    </source>
</reference>
<feature type="compositionally biased region" description="Basic and acidic residues" evidence="2">
    <location>
        <begin position="200"/>
        <end position="209"/>
    </location>
</feature>
<comment type="caution">
    <text evidence="3">The sequence shown here is derived from an EMBL/GenBank/DDBJ whole genome shotgun (WGS) entry which is preliminary data.</text>
</comment>
<gene>
    <name evidence="3" type="ORF">CTI12_AA504310</name>
</gene>
<feature type="coiled-coil region" evidence="1">
    <location>
        <begin position="57"/>
        <end position="109"/>
    </location>
</feature>
<dbReference type="PANTHER" id="PTHR34380:SF1">
    <property type="entry name" value="OS01G0221300 PROTEIN"/>
    <property type="match status" value="1"/>
</dbReference>
<dbReference type="OrthoDB" id="1302240at2759"/>
<dbReference type="Proteomes" id="UP000245207">
    <property type="component" value="Unassembled WGS sequence"/>
</dbReference>
<feature type="compositionally biased region" description="Polar residues" evidence="2">
    <location>
        <begin position="1"/>
        <end position="14"/>
    </location>
</feature>
<organism evidence="3 4">
    <name type="scientific">Artemisia annua</name>
    <name type="common">Sweet wormwood</name>
    <dbReference type="NCBI Taxonomy" id="35608"/>
    <lineage>
        <taxon>Eukaryota</taxon>
        <taxon>Viridiplantae</taxon>
        <taxon>Streptophyta</taxon>
        <taxon>Embryophyta</taxon>
        <taxon>Tracheophyta</taxon>
        <taxon>Spermatophyta</taxon>
        <taxon>Magnoliopsida</taxon>
        <taxon>eudicotyledons</taxon>
        <taxon>Gunneridae</taxon>
        <taxon>Pentapetalae</taxon>
        <taxon>asterids</taxon>
        <taxon>campanulids</taxon>
        <taxon>Asterales</taxon>
        <taxon>Asteraceae</taxon>
        <taxon>Asteroideae</taxon>
        <taxon>Anthemideae</taxon>
        <taxon>Artemisiinae</taxon>
        <taxon>Artemisia</taxon>
    </lineage>
</organism>
<name>A0A2U1KKH6_ARTAN</name>